<reference evidence="1 2" key="1">
    <citation type="submission" date="2023-04" db="EMBL/GenBank/DDBJ databases">
        <title>Neorhizobium petrolearium OS53, complete genome.</title>
        <authorList>
            <person name="Yu T."/>
        </authorList>
    </citation>
    <scope>NUCLEOTIDE SEQUENCE [LARGE SCALE GENOMIC DNA]</scope>
    <source>
        <strain evidence="1 2">OS53</strain>
    </source>
</reference>
<keyword evidence="2" id="KW-1185">Reference proteome</keyword>
<sequence>MSQMDLFQWADSRPKAEVIDLMPAIIKRICAQPYPFPVKNGDVVPLRRTAA</sequence>
<dbReference type="Proteomes" id="UP001227095">
    <property type="component" value="Chromosome"/>
</dbReference>
<name>A0ABY8M1X6_9HYPH</name>
<accession>A0ABY8M1X6</accession>
<organism evidence="1 2">
    <name type="scientific">Neorhizobium petrolearium</name>
    <dbReference type="NCBI Taxonomy" id="515361"/>
    <lineage>
        <taxon>Bacteria</taxon>
        <taxon>Pseudomonadati</taxon>
        <taxon>Pseudomonadota</taxon>
        <taxon>Alphaproteobacteria</taxon>
        <taxon>Hyphomicrobiales</taxon>
        <taxon>Rhizobiaceae</taxon>
        <taxon>Rhizobium/Agrobacterium group</taxon>
        <taxon>Neorhizobium</taxon>
    </lineage>
</organism>
<protein>
    <submittedName>
        <fullName evidence="1">Uncharacterized protein</fullName>
    </submittedName>
</protein>
<dbReference type="EMBL" id="CP123000">
    <property type="protein sequence ID" value="WGI67749.1"/>
    <property type="molecule type" value="Genomic_DNA"/>
</dbReference>
<proteinExistence type="predicted"/>
<evidence type="ECO:0000313" key="1">
    <source>
        <dbReference type="EMBL" id="WGI67749.1"/>
    </source>
</evidence>
<dbReference type="RefSeq" id="WP_227704518.1">
    <property type="nucleotide sequence ID" value="NZ_CP123000.1"/>
</dbReference>
<evidence type="ECO:0000313" key="2">
    <source>
        <dbReference type="Proteomes" id="UP001227095"/>
    </source>
</evidence>
<gene>
    <name evidence="1" type="ORF">QEO92_22630</name>
</gene>